<dbReference type="Proteomes" id="UP000298180">
    <property type="component" value="Unassembled WGS sequence"/>
</dbReference>
<keyword evidence="2" id="KW-0001">2Fe-2S</keyword>
<proteinExistence type="inferred from homology"/>
<keyword evidence="4" id="KW-0408">Iron</keyword>
<keyword evidence="5" id="KW-0411">Iron-sulfur</keyword>
<keyword evidence="3" id="KW-0479">Metal-binding</keyword>
<reference evidence="8 9" key="1">
    <citation type="submission" date="2019-03" db="EMBL/GenBank/DDBJ databases">
        <title>Ramlibacter henchirensis DSM 14656, whole genome shotgun sequence.</title>
        <authorList>
            <person name="Zhang X."/>
            <person name="Feng G."/>
            <person name="Zhu H."/>
        </authorList>
    </citation>
    <scope>NUCLEOTIDE SEQUENCE [LARGE SCALE GENOMIC DNA]</scope>
    <source>
        <strain evidence="8 9">DSM 14656</strain>
    </source>
</reference>
<dbReference type="InterPro" id="IPR036010">
    <property type="entry name" value="2Fe-2S_ferredoxin-like_sf"/>
</dbReference>
<dbReference type="OrthoDB" id="9799640at2"/>
<name>A0A4Z0BP79_9BURK</name>
<evidence type="ECO:0000256" key="5">
    <source>
        <dbReference type="ARBA" id="ARBA00023014"/>
    </source>
</evidence>
<sequence>MIKVHLVPADGGEALTLDAKPGQSLMQAAVAANAKGIEAECGGLMTCATCHVYVREPFASALPPPVEDELGMLEFTASPRQPNSRLSCQIALGPQLDGLTVDLPPTQT</sequence>
<comment type="cofactor">
    <cofactor evidence="6">
        <name>[2Fe-2S] cluster</name>
        <dbReference type="ChEBI" id="CHEBI:190135"/>
    </cofactor>
</comment>
<dbReference type="GO" id="GO:0051537">
    <property type="term" value="F:2 iron, 2 sulfur cluster binding"/>
    <property type="evidence" value="ECO:0007669"/>
    <property type="project" value="UniProtKB-KW"/>
</dbReference>
<dbReference type="Pfam" id="PF00111">
    <property type="entry name" value="Fer2"/>
    <property type="match status" value="1"/>
</dbReference>
<dbReference type="PRINTS" id="PR00355">
    <property type="entry name" value="ADRENODOXIN"/>
</dbReference>
<gene>
    <name evidence="8" type="ORF">EZ313_19085</name>
</gene>
<dbReference type="InterPro" id="IPR001041">
    <property type="entry name" value="2Fe-2S_ferredoxin-type"/>
</dbReference>
<dbReference type="InterPro" id="IPR001055">
    <property type="entry name" value="Adrenodoxin-like"/>
</dbReference>
<dbReference type="EMBL" id="SMLM01000003">
    <property type="protein sequence ID" value="TFZ00562.1"/>
    <property type="molecule type" value="Genomic_DNA"/>
</dbReference>
<comment type="caution">
    <text evidence="8">The sequence shown here is derived from an EMBL/GenBank/DDBJ whole genome shotgun (WGS) entry which is preliminary data.</text>
</comment>
<dbReference type="RefSeq" id="WP_135264902.1">
    <property type="nucleotide sequence ID" value="NZ_SMLM01000003.1"/>
</dbReference>
<evidence type="ECO:0000259" key="7">
    <source>
        <dbReference type="PROSITE" id="PS51085"/>
    </source>
</evidence>
<dbReference type="PANTHER" id="PTHR23426">
    <property type="entry name" value="FERREDOXIN/ADRENODOXIN"/>
    <property type="match status" value="1"/>
</dbReference>
<dbReference type="GO" id="GO:0046872">
    <property type="term" value="F:metal ion binding"/>
    <property type="evidence" value="ECO:0007669"/>
    <property type="project" value="UniProtKB-KW"/>
</dbReference>
<evidence type="ECO:0000256" key="2">
    <source>
        <dbReference type="ARBA" id="ARBA00022714"/>
    </source>
</evidence>
<dbReference type="Gene3D" id="3.10.20.30">
    <property type="match status" value="1"/>
</dbReference>
<dbReference type="PANTHER" id="PTHR23426:SF65">
    <property type="entry name" value="FERREDOXIN-2, MITOCHONDRIAL"/>
    <property type="match status" value="1"/>
</dbReference>
<dbReference type="InterPro" id="IPR012675">
    <property type="entry name" value="Beta-grasp_dom_sf"/>
</dbReference>
<evidence type="ECO:0000256" key="4">
    <source>
        <dbReference type="ARBA" id="ARBA00023004"/>
    </source>
</evidence>
<protein>
    <submittedName>
        <fullName evidence="8">(2Fe-2S)-binding protein</fullName>
    </submittedName>
</protein>
<accession>A0A4Z0BP79</accession>
<dbReference type="GO" id="GO:0140647">
    <property type="term" value="P:P450-containing electron transport chain"/>
    <property type="evidence" value="ECO:0007669"/>
    <property type="project" value="InterPro"/>
</dbReference>
<keyword evidence="9" id="KW-1185">Reference proteome</keyword>
<feature type="domain" description="2Fe-2S ferredoxin-type" evidence="7">
    <location>
        <begin position="2"/>
        <end position="107"/>
    </location>
</feature>
<dbReference type="SUPFAM" id="SSF54292">
    <property type="entry name" value="2Fe-2S ferredoxin-like"/>
    <property type="match status" value="1"/>
</dbReference>
<evidence type="ECO:0000256" key="3">
    <source>
        <dbReference type="ARBA" id="ARBA00022723"/>
    </source>
</evidence>
<evidence type="ECO:0000313" key="9">
    <source>
        <dbReference type="Proteomes" id="UP000298180"/>
    </source>
</evidence>
<comment type="similarity">
    <text evidence="1">Belongs to the adrenodoxin/putidaredoxin family.</text>
</comment>
<evidence type="ECO:0000313" key="8">
    <source>
        <dbReference type="EMBL" id="TFZ00562.1"/>
    </source>
</evidence>
<dbReference type="CDD" id="cd00207">
    <property type="entry name" value="fer2"/>
    <property type="match status" value="1"/>
</dbReference>
<evidence type="ECO:0000256" key="6">
    <source>
        <dbReference type="ARBA" id="ARBA00034078"/>
    </source>
</evidence>
<dbReference type="AlphaFoldDB" id="A0A4Z0BP79"/>
<organism evidence="8 9">
    <name type="scientific">Ramlibacter henchirensis</name>
    <dbReference type="NCBI Taxonomy" id="204072"/>
    <lineage>
        <taxon>Bacteria</taxon>
        <taxon>Pseudomonadati</taxon>
        <taxon>Pseudomonadota</taxon>
        <taxon>Betaproteobacteria</taxon>
        <taxon>Burkholderiales</taxon>
        <taxon>Comamonadaceae</taxon>
        <taxon>Ramlibacter</taxon>
    </lineage>
</organism>
<dbReference type="GO" id="GO:0009055">
    <property type="term" value="F:electron transfer activity"/>
    <property type="evidence" value="ECO:0007669"/>
    <property type="project" value="TreeGrafter"/>
</dbReference>
<dbReference type="PROSITE" id="PS51085">
    <property type="entry name" value="2FE2S_FER_2"/>
    <property type="match status" value="1"/>
</dbReference>
<evidence type="ECO:0000256" key="1">
    <source>
        <dbReference type="ARBA" id="ARBA00010914"/>
    </source>
</evidence>